<proteinExistence type="predicted"/>
<accession>A0A0B5E6J3</accession>
<dbReference type="KEGG" id="cid:P73_4355"/>
<dbReference type="HOGENOM" id="CLU_1567893_0_0_5"/>
<feature type="compositionally biased region" description="Acidic residues" evidence="1">
    <location>
        <begin position="153"/>
        <end position="170"/>
    </location>
</feature>
<evidence type="ECO:0008006" key="5">
    <source>
        <dbReference type="Google" id="ProtNLM"/>
    </source>
</evidence>
<dbReference type="STRING" id="1208324.P73_4355"/>
<dbReference type="EMBL" id="CP004393">
    <property type="protein sequence ID" value="AJE49070.1"/>
    <property type="molecule type" value="Genomic_DNA"/>
</dbReference>
<feature type="chain" id="PRO_5002100595" description="Lipoprotein" evidence="2">
    <location>
        <begin position="26"/>
        <end position="170"/>
    </location>
</feature>
<dbReference type="AlphaFoldDB" id="A0A0B5E6J3"/>
<dbReference type="OrthoDB" id="9800666at2"/>
<evidence type="ECO:0000313" key="4">
    <source>
        <dbReference type="Proteomes" id="UP000031521"/>
    </source>
</evidence>
<keyword evidence="2" id="KW-0732">Signal</keyword>
<dbReference type="Proteomes" id="UP000031521">
    <property type="component" value="Chromosome"/>
</dbReference>
<sequence length="170" mass="18497">MPKVLPHILAPLLLTAALGAQAVQAQEQDQSRDTLALAATEDQGTYLVGPDGRPVYIMITEHGAGDDLDPLQSCEEQCRVEWPVVTIDDDITTGEGVESDLADTVEWRGEQALTYRGQPLFYFYRDSAGEAPEGQGIFSHGGHWALLAPDGTPFEDEIAPDPEQTEGEFQ</sequence>
<name>A0A0B5E6J3_9RHOB</name>
<reference evidence="3 4" key="1">
    <citation type="journal article" date="2014" name="Int. J. Syst. Evol. Microbiol.">
        <title>Celeribacter indicus sp. nov., a polycyclic aromatic hydrocarbon-degrading bacterium from deep-sea sediment and reclassification of Huaishuia halophila as Celeribacter halophilus comb. nov.</title>
        <authorList>
            <person name="Lai Q."/>
            <person name="Cao J."/>
            <person name="Yuan J."/>
            <person name="Li F."/>
            <person name="Shao Z."/>
        </authorList>
    </citation>
    <scope>NUCLEOTIDE SEQUENCE [LARGE SCALE GENOMIC DNA]</scope>
    <source>
        <strain evidence="3">P73</strain>
    </source>
</reference>
<protein>
    <recommendedName>
        <fullName evidence="5">Lipoprotein</fullName>
    </recommendedName>
</protein>
<evidence type="ECO:0000256" key="1">
    <source>
        <dbReference type="SAM" id="MobiDB-lite"/>
    </source>
</evidence>
<feature type="signal peptide" evidence="2">
    <location>
        <begin position="1"/>
        <end position="25"/>
    </location>
</feature>
<organism evidence="3 4">
    <name type="scientific">Celeribacter indicus</name>
    <dbReference type="NCBI Taxonomy" id="1208324"/>
    <lineage>
        <taxon>Bacteria</taxon>
        <taxon>Pseudomonadati</taxon>
        <taxon>Pseudomonadota</taxon>
        <taxon>Alphaproteobacteria</taxon>
        <taxon>Rhodobacterales</taxon>
        <taxon>Roseobacteraceae</taxon>
        <taxon>Celeribacter</taxon>
    </lineage>
</organism>
<evidence type="ECO:0000313" key="3">
    <source>
        <dbReference type="EMBL" id="AJE49070.1"/>
    </source>
</evidence>
<gene>
    <name evidence="3" type="ORF">P73_4355</name>
</gene>
<feature type="region of interest" description="Disordered" evidence="1">
    <location>
        <begin position="149"/>
        <end position="170"/>
    </location>
</feature>
<dbReference type="RefSeq" id="WP_158401970.1">
    <property type="nucleotide sequence ID" value="NZ_CP004393.1"/>
</dbReference>
<evidence type="ECO:0000256" key="2">
    <source>
        <dbReference type="SAM" id="SignalP"/>
    </source>
</evidence>
<keyword evidence="4" id="KW-1185">Reference proteome</keyword>